<dbReference type="Proteomes" id="UP001166286">
    <property type="component" value="Unassembled WGS sequence"/>
</dbReference>
<dbReference type="InterPro" id="IPR003689">
    <property type="entry name" value="ZIP"/>
</dbReference>
<name>A0AA39V820_9LECA</name>
<feature type="transmembrane region" description="Helical" evidence="8">
    <location>
        <begin position="316"/>
        <end position="339"/>
    </location>
</feature>
<proteinExistence type="predicted"/>
<feature type="transmembrane region" description="Helical" evidence="8">
    <location>
        <begin position="196"/>
        <end position="212"/>
    </location>
</feature>
<dbReference type="Pfam" id="PF02535">
    <property type="entry name" value="Zip"/>
    <property type="match status" value="1"/>
</dbReference>
<keyword evidence="6 8" id="KW-0472">Membrane</keyword>
<keyword evidence="10" id="KW-1185">Reference proteome</keyword>
<feature type="transmembrane region" description="Helical" evidence="8">
    <location>
        <begin position="282"/>
        <end position="304"/>
    </location>
</feature>
<evidence type="ECO:0000256" key="7">
    <source>
        <dbReference type="SAM" id="MobiDB-lite"/>
    </source>
</evidence>
<dbReference type="GO" id="GO:0000139">
    <property type="term" value="C:Golgi membrane"/>
    <property type="evidence" value="ECO:0007669"/>
    <property type="project" value="UniProtKB-SubCell"/>
</dbReference>
<dbReference type="EMBL" id="JAFEKC020000013">
    <property type="protein sequence ID" value="KAK0511470.1"/>
    <property type="molecule type" value="Genomic_DNA"/>
</dbReference>
<comment type="caution">
    <text evidence="9">The sequence shown here is derived from an EMBL/GenBank/DDBJ whole genome shotgun (WGS) entry which is preliminary data.</text>
</comment>
<dbReference type="GO" id="GO:0046873">
    <property type="term" value="F:metal ion transmembrane transporter activity"/>
    <property type="evidence" value="ECO:0007669"/>
    <property type="project" value="InterPro"/>
</dbReference>
<feature type="transmembrane region" description="Helical" evidence="8">
    <location>
        <begin position="415"/>
        <end position="434"/>
    </location>
</feature>
<accession>A0AA39V820</accession>
<organism evidence="9 10">
    <name type="scientific">Cladonia borealis</name>
    <dbReference type="NCBI Taxonomy" id="184061"/>
    <lineage>
        <taxon>Eukaryota</taxon>
        <taxon>Fungi</taxon>
        <taxon>Dikarya</taxon>
        <taxon>Ascomycota</taxon>
        <taxon>Pezizomycotina</taxon>
        <taxon>Lecanoromycetes</taxon>
        <taxon>OSLEUM clade</taxon>
        <taxon>Lecanoromycetidae</taxon>
        <taxon>Lecanorales</taxon>
        <taxon>Lecanorineae</taxon>
        <taxon>Cladoniaceae</taxon>
        <taxon>Cladonia</taxon>
    </lineage>
</organism>
<feature type="compositionally biased region" description="Pro residues" evidence="7">
    <location>
        <begin position="141"/>
        <end position="150"/>
    </location>
</feature>
<protein>
    <submittedName>
        <fullName evidence="9">Uncharacterized protein</fullName>
    </submittedName>
</protein>
<feature type="transmembrane region" description="Helical" evidence="8">
    <location>
        <begin position="351"/>
        <end position="369"/>
    </location>
</feature>
<gene>
    <name evidence="9" type="ORF">JMJ35_006043</name>
</gene>
<evidence type="ECO:0000313" key="9">
    <source>
        <dbReference type="EMBL" id="KAK0511470.1"/>
    </source>
</evidence>
<feature type="compositionally biased region" description="Basic and acidic residues" evidence="7">
    <location>
        <begin position="183"/>
        <end position="192"/>
    </location>
</feature>
<feature type="compositionally biased region" description="Polar residues" evidence="7">
    <location>
        <begin position="380"/>
        <end position="393"/>
    </location>
</feature>
<dbReference type="GO" id="GO:0006829">
    <property type="term" value="P:zinc ion transport"/>
    <property type="evidence" value="ECO:0007669"/>
    <property type="project" value="InterPro"/>
</dbReference>
<reference evidence="9" key="1">
    <citation type="submission" date="2023-03" db="EMBL/GenBank/DDBJ databases">
        <title>Complete genome of Cladonia borealis.</title>
        <authorList>
            <person name="Park H."/>
        </authorList>
    </citation>
    <scope>NUCLEOTIDE SEQUENCE</scope>
    <source>
        <strain evidence="9">ANT050790</strain>
    </source>
</reference>
<feature type="region of interest" description="Disordered" evidence="7">
    <location>
        <begin position="380"/>
        <end position="410"/>
    </location>
</feature>
<comment type="subcellular location">
    <subcellularLocation>
        <location evidence="1">Endomembrane system</location>
        <topology evidence="1">Multi-pass membrane protein</topology>
    </subcellularLocation>
    <subcellularLocation>
        <location evidence="2">Golgi apparatus membrane</location>
    </subcellularLocation>
</comment>
<sequence>MLDGLFMLLTLSTIMTIASFLAGSLPLSFSMSPSRLRLVSTIGMGVLVGTSLIVIIPEGVETLYSASEYVGDAHIRRNIIPRALIAEELDAGIPFNLRKRFLGETLWGKSENSERAGADEANPFNALPGPVIPEDTNMDPDGPPTAPPLTPTGADEVHILDTDSDSKAGDKPSKKPKVSHVTHPGEEPHSERTPHAWIGISLILGFILMYLLDTLPFLSPQTSSRPHSSIYSLSDLSTSPPPTPASPQRSLSTTLGLCIHAAADGIALGASSSSQSTTSLSLIIFVAIMVHKAPASFGLTSVLLKQGLGKRGARAHLVVFSLAAPAGAVGTWLVVRALGGGGTAEPALMKWWTGILLLFSGGTFLYVAMHTMQEDDNINTQSLAPDENQSNGYLDSGMSGSRSQSRRPGKEGRSASLVFAAVGGMLLPLLTQVGHAH</sequence>
<evidence type="ECO:0000256" key="3">
    <source>
        <dbReference type="ARBA" id="ARBA00022692"/>
    </source>
</evidence>
<evidence type="ECO:0000256" key="5">
    <source>
        <dbReference type="ARBA" id="ARBA00023034"/>
    </source>
</evidence>
<feature type="region of interest" description="Disordered" evidence="7">
    <location>
        <begin position="112"/>
        <end position="192"/>
    </location>
</feature>
<dbReference type="InterPro" id="IPR045891">
    <property type="entry name" value="ZIP9"/>
</dbReference>
<feature type="compositionally biased region" description="Low complexity" evidence="7">
    <location>
        <begin position="229"/>
        <end position="238"/>
    </location>
</feature>
<feature type="transmembrane region" description="Helical" evidence="8">
    <location>
        <begin position="38"/>
        <end position="56"/>
    </location>
</feature>
<evidence type="ECO:0000256" key="6">
    <source>
        <dbReference type="ARBA" id="ARBA00023136"/>
    </source>
</evidence>
<feature type="compositionally biased region" description="Basic and acidic residues" evidence="7">
    <location>
        <begin position="155"/>
        <end position="173"/>
    </location>
</feature>
<evidence type="ECO:0000256" key="1">
    <source>
        <dbReference type="ARBA" id="ARBA00004127"/>
    </source>
</evidence>
<keyword evidence="4 8" id="KW-1133">Transmembrane helix</keyword>
<keyword evidence="5" id="KW-0333">Golgi apparatus</keyword>
<evidence type="ECO:0000256" key="2">
    <source>
        <dbReference type="ARBA" id="ARBA00004394"/>
    </source>
</evidence>
<dbReference type="AlphaFoldDB" id="A0AA39V820"/>
<keyword evidence="3 8" id="KW-0812">Transmembrane</keyword>
<evidence type="ECO:0000256" key="8">
    <source>
        <dbReference type="SAM" id="Phobius"/>
    </source>
</evidence>
<feature type="region of interest" description="Disordered" evidence="7">
    <location>
        <begin position="229"/>
        <end position="250"/>
    </location>
</feature>
<evidence type="ECO:0000256" key="4">
    <source>
        <dbReference type="ARBA" id="ARBA00022989"/>
    </source>
</evidence>
<evidence type="ECO:0000313" key="10">
    <source>
        <dbReference type="Proteomes" id="UP001166286"/>
    </source>
</evidence>
<dbReference type="PANTHER" id="PTHR16133">
    <property type="entry name" value="SOLUTE CARRIER FAMILY 39 ZINC TRANSPORTER , MEMBER 9-RELATED"/>
    <property type="match status" value="1"/>
</dbReference>
<dbReference type="PANTHER" id="PTHR16133:SF0">
    <property type="entry name" value="ZINC_IRON REGULATED TRANSPORTER-RELATED PROTEIN 102B, ISOFORM E"/>
    <property type="match status" value="1"/>
</dbReference>